<dbReference type="EC" id="2.1.1.-" evidence="7"/>
<dbReference type="Proteomes" id="UP000325013">
    <property type="component" value="Unassembled WGS sequence"/>
</dbReference>
<protein>
    <recommendedName>
        <fullName evidence="7">Methyltransferase</fullName>
        <ecNumber evidence="7">2.1.1.-</ecNumber>
    </recommendedName>
</protein>
<evidence type="ECO:0000256" key="6">
    <source>
        <dbReference type="ARBA" id="ARBA00047942"/>
    </source>
</evidence>
<dbReference type="Gene3D" id="3.40.50.150">
    <property type="entry name" value="Vaccinia Virus protein VP39"/>
    <property type="match status" value="1"/>
</dbReference>
<sequence>MYIINDIKNKIIKGDSLEILKNIPSDSVDLIFADPPYFMQTEGELLRTNGVKFNGVEDKWDKFDSFEEYDNFCIGWLKECQRILKITGSIWVIGSFQNIFRIGKIMQDLGFWILNDIIWSKTNPVPNFGGTRFCNSHETLLWCGKNKKTKFTFNYKTMKYLNNDKQEKSVWNIGLCIGNERLKDDKGVKVHSTQKPEELLYKIILSSSKPNDLVLDPFFGTGTTGVIAKRIGRNYIGIEREEKYIYYAKKRLKEIKPKINEITELSLELKPPKVPMKKLVERGLLTEEQSLYTSKGEEVCKVKADGNVSNKYGTLSIHKMSAKLLGLNNNNGWDYFYAYYDNELISINKLRYIYKDLS</sequence>
<dbReference type="InterPro" id="IPR002052">
    <property type="entry name" value="DNA_methylase_N6_adenine_CS"/>
</dbReference>
<proteinExistence type="inferred from homology"/>
<dbReference type="GO" id="GO:0009007">
    <property type="term" value="F:site-specific DNA-methyltransferase (adenine-specific) activity"/>
    <property type="evidence" value="ECO:0007669"/>
    <property type="project" value="UniProtKB-EC"/>
</dbReference>
<dbReference type="GO" id="GO:0032259">
    <property type="term" value="P:methylation"/>
    <property type="evidence" value="ECO:0007669"/>
    <property type="project" value="UniProtKB-KW"/>
</dbReference>
<keyword evidence="4" id="KW-0949">S-adenosyl-L-methionine</keyword>
<dbReference type="PROSITE" id="PS00092">
    <property type="entry name" value="N6_MTASE"/>
    <property type="match status" value="1"/>
</dbReference>
<dbReference type="InterPro" id="IPR002941">
    <property type="entry name" value="DNA_methylase_N4/N6"/>
</dbReference>
<accession>A0A5C8G9M8</accession>
<name>A0A5C8G9M8_9SPIR</name>
<dbReference type="InterPro" id="IPR001091">
    <property type="entry name" value="RM_Methyltransferase"/>
</dbReference>
<dbReference type="FunFam" id="3.40.50.150:FF:000276">
    <property type="entry name" value="Methyltransferase"/>
    <property type="match status" value="1"/>
</dbReference>
<evidence type="ECO:0000256" key="2">
    <source>
        <dbReference type="ARBA" id="ARBA00022603"/>
    </source>
</evidence>
<evidence type="ECO:0000313" key="10">
    <source>
        <dbReference type="Proteomes" id="UP000325013"/>
    </source>
</evidence>
<evidence type="ECO:0000256" key="7">
    <source>
        <dbReference type="RuleBase" id="RU362026"/>
    </source>
</evidence>
<evidence type="ECO:0000256" key="4">
    <source>
        <dbReference type="ARBA" id="ARBA00022691"/>
    </source>
</evidence>
<dbReference type="GO" id="GO:0008170">
    <property type="term" value="F:N-methyltransferase activity"/>
    <property type="evidence" value="ECO:0007669"/>
    <property type="project" value="InterPro"/>
</dbReference>
<gene>
    <name evidence="9" type="ORF">EPJ67_02030</name>
</gene>
<organism evidence="9 10">
    <name type="scientific">Brachyspira aalborgi</name>
    <dbReference type="NCBI Taxonomy" id="29522"/>
    <lineage>
        <taxon>Bacteria</taxon>
        <taxon>Pseudomonadati</taxon>
        <taxon>Spirochaetota</taxon>
        <taxon>Spirochaetia</taxon>
        <taxon>Brachyspirales</taxon>
        <taxon>Brachyspiraceae</taxon>
        <taxon>Brachyspira</taxon>
    </lineage>
</organism>
<comment type="catalytic activity">
    <reaction evidence="6">
        <text>a 2'-deoxyadenosine in DNA + S-adenosyl-L-methionine = an N(6)-methyl-2'-deoxyadenosine in DNA + S-adenosyl-L-homocysteine + H(+)</text>
        <dbReference type="Rhea" id="RHEA:15197"/>
        <dbReference type="Rhea" id="RHEA-COMP:12418"/>
        <dbReference type="Rhea" id="RHEA-COMP:12419"/>
        <dbReference type="ChEBI" id="CHEBI:15378"/>
        <dbReference type="ChEBI" id="CHEBI:57856"/>
        <dbReference type="ChEBI" id="CHEBI:59789"/>
        <dbReference type="ChEBI" id="CHEBI:90615"/>
        <dbReference type="ChEBI" id="CHEBI:90616"/>
        <dbReference type="EC" id="2.1.1.72"/>
    </reaction>
</comment>
<dbReference type="GO" id="GO:0003677">
    <property type="term" value="F:DNA binding"/>
    <property type="evidence" value="ECO:0007669"/>
    <property type="project" value="UniProtKB-KW"/>
</dbReference>
<dbReference type="Pfam" id="PF01555">
    <property type="entry name" value="N6_N4_Mtase"/>
    <property type="match status" value="1"/>
</dbReference>
<dbReference type="PANTHER" id="PTHR13370">
    <property type="entry name" value="RNA METHYLASE-RELATED"/>
    <property type="match status" value="1"/>
</dbReference>
<dbReference type="RefSeq" id="WP_147528063.1">
    <property type="nucleotide sequence ID" value="NZ_SAYJ01000009.1"/>
</dbReference>
<dbReference type="InterPro" id="IPR029063">
    <property type="entry name" value="SAM-dependent_MTases_sf"/>
</dbReference>
<comment type="similarity">
    <text evidence="1 7">Belongs to the N(4)/N(6)-methyltransferase family.</text>
</comment>
<evidence type="ECO:0000256" key="1">
    <source>
        <dbReference type="ARBA" id="ARBA00006594"/>
    </source>
</evidence>
<dbReference type="GO" id="GO:0005737">
    <property type="term" value="C:cytoplasm"/>
    <property type="evidence" value="ECO:0007669"/>
    <property type="project" value="TreeGrafter"/>
</dbReference>
<evidence type="ECO:0000313" key="9">
    <source>
        <dbReference type="EMBL" id="TXJ58510.1"/>
    </source>
</evidence>
<evidence type="ECO:0000256" key="3">
    <source>
        <dbReference type="ARBA" id="ARBA00022679"/>
    </source>
</evidence>
<dbReference type="PANTHER" id="PTHR13370:SF3">
    <property type="entry name" value="TRNA (GUANINE(10)-N2)-METHYLTRANSFERASE HOMOLOG"/>
    <property type="match status" value="1"/>
</dbReference>
<evidence type="ECO:0000259" key="8">
    <source>
        <dbReference type="Pfam" id="PF01555"/>
    </source>
</evidence>
<feature type="domain" description="DNA methylase N-4/N-6" evidence="8">
    <location>
        <begin position="28"/>
        <end position="250"/>
    </location>
</feature>
<keyword evidence="5" id="KW-0238">DNA-binding</keyword>
<dbReference type="EMBL" id="SAYJ01000009">
    <property type="protein sequence ID" value="TXJ58510.1"/>
    <property type="molecule type" value="Genomic_DNA"/>
</dbReference>
<dbReference type="PRINTS" id="PR00508">
    <property type="entry name" value="S21N4MTFRASE"/>
</dbReference>
<evidence type="ECO:0000256" key="5">
    <source>
        <dbReference type="ARBA" id="ARBA00023125"/>
    </source>
</evidence>
<dbReference type="OrthoDB" id="9773571at2"/>
<comment type="caution">
    <text evidence="9">The sequence shown here is derived from an EMBL/GenBank/DDBJ whole genome shotgun (WGS) entry which is preliminary data.</text>
</comment>
<dbReference type="SUPFAM" id="SSF53335">
    <property type="entry name" value="S-adenosyl-L-methionine-dependent methyltransferases"/>
    <property type="match status" value="1"/>
</dbReference>
<dbReference type="AlphaFoldDB" id="A0A5C8G9M8"/>
<reference evidence="9 10" key="1">
    <citation type="journal article" date="1992" name="Lakartidningen">
        <title>[Penicillin V and not amoxicillin is the first choice preparation in acute otitis].</title>
        <authorList>
            <person name="Kamme C."/>
            <person name="Lundgren K."/>
            <person name="Prellner K."/>
        </authorList>
    </citation>
    <scope>NUCLEOTIDE SEQUENCE [LARGE SCALE GENOMIC DNA]</scope>
    <source>
        <strain evidence="9 10">PC2777IV</strain>
    </source>
</reference>
<keyword evidence="3 9" id="KW-0808">Transferase</keyword>
<keyword evidence="2 9" id="KW-0489">Methyltransferase</keyword>